<evidence type="ECO:0000313" key="2">
    <source>
        <dbReference type="Proteomes" id="UP000516072"/>
    </source>
</evidence>
<gene>
    <name evidence="1" type="ORF">NSCAC_0495</name>
</gene>
<protein>
    <submittedName>
        <fullName evidence="1">Uncharacterized protein</fullName>
    </submittedName>
</protein>
<proteinExistence type="predicted"/>
<dbReference type="AlphaFoldDB" id="A0A7G1Q8K2"/>
<evidence type="ECO:0000313" key="1">
    <source>
        <dbReference type="EMBL" id="CAB1275096.1"/>
    </source>
</evidence>
<reference evidence="1 2" key="1">
    <citation type="submission" date="2020-03" db="EMBL/GenBank/DDBJ databases">
        <authorList>
            <person name="Picone N."/>
        </authorList>
    </citation>
    <scope>NUCLEOTIDE SEQUENCE [LARGE SCALE GENOMIC DNA]</scope>
    <source>
        <strain evidence="1">NSCAC1</strain>
    </source>
</reference>
<accession>A0A7G1Q8K2</accession>
<keyword evidence="2" id="KW-1185">Reference proteome</keyword>
<dbReference type="EMBL" id="LR778175">
    <property type="protein sequence ID" value="CAB1275096.1"/>
    <property type="molecule type" value="Genomic_DNA"/>
</dbReference>
<organism evidence="1 2">
    <name type="scientific">Candidatus Nitrosacidococcus tergens</name>
    <dbReference type="NCBI Taxonomy" id="553981"/>
    <lineage>
        <taxon>Bacteria</taxon>
        <taxon>Pseudomonadati</taxon>
        <taxon>Pseudomonadota</taxon>
        <taxon>Gammaproteobacteria</taxon>
        <taxon>Chromatiales</taxon>
        <taxon>Chromatiaceae</taxon>
        <taxon>Candidatus Nitrosacidococcus</taxon>
    </lineage>
</organism>
<sequence>MDLPPRIGKKDTLFHGNLGNSIMSNPLKTLKAQRAINL</sequence>
<dbReference type="Proteomes" id="UP000516072">
    <property type="component" value="Chromosome"/>
</dbReference>
<dbReference type="KEGG" id="ntg:NSCAC_0495"/>
<name>A0A7G1Q8K2_9GAMM</name>